<dbReference type="Pfam" id="PF01852">
    <property type="entry name" value="START"/>
    <property type="match status" value="1"/>
</dbReference>
<reference evidence="13 14" key="1">
    <citation type="submission" date="2019-03" db="EMBL/GenBank/DDBJ databases">
        <title>First draft genome of Liparis tanakae, snailfish: a comprehensive survey of snailfish specific genes.</title>
        <authorList>
            <person name="Kim W."/>
            <person name="Song I."/>
            <person name="Jeong J.-H."/>
            <person name="Kim D."/>
            <person name="Kim S."/>
            <person name="Ryu S."/>
            <person name="Song J.Y."/>
            <person name="Lee S.K."/>
        </authorList>
    </citation>
    <scope>NUCLEOTIDE SEQUENCE [LARGE SCALE GENOMIC DNA]</scope>
    <source>
        <tissue evidence="13">Muscle</tissue>
    </source>
</reference>
<keyword evidence="4" id="KW-0813">Transport</keyword>
<dbReference type="GO" id="GO:0006694">
    <property type="term" value="P:steroid biosynthetic process"/>
    <property type="evidence" value="ECO:0007669"/>
    <property type="project" value="UniProtKB-KW"/>
</dbReference>
<dbReference type="PROSITE" id="PS50848">
    <property type="entry name" value="START"/>
    <property type="match status" value="1"/>
</dbReference>
<dbReference type="OrthoDB" id="74575at2759"/>
<dbReference type="PRINTS" id="PR00978">
    <property type="entry name" value="STARPROTEIN"/>
</dbReference>
<evidence type="ECO:0000256" key="6">
    <source>
        <dbReference type="ARBA" id="ARBA00023121"/>
    </source>
</evidence>
<comment type="pathway">
    <text evidence="2">Steroid metabolism; cholesterol metabolism.</text>
</comment>
<organism evidence="13 14">
    <name type="scientific">Liparis tanakae</name>
    <name type="common">Tanaka's snailfish</name>
    <dbReference type="NCBI Taxonomy" id="230148"/>
    <lineage>
        <taxon>Eukaryota</taxon>
        <taxon>Metazoa</taxon>
        <taxon>Chordata</taxon>
        <taxon>Craniata</taxon>
        <taxon>Vertebrata</taxon>
        <taxon>Euteleostomi</taxon>
        <taxon>Actinopterygii</taxon>
        <taxon>Neopterygii</taxon>
        <taxon>Teleostei</taxon>
        <taxon>Neoteleostei</taxon>
        <taxon>Acanthomorphata</taxon>
        <taxon>Eupercaria</taxon>
        <taxon>Perciformes</taxon>
        <taxon>Cottioidei</taxon>
        <taxon>Cottales</taxon>
        <taxon>Liparidae</taxon>
        <taxon>Liparis</taxon>
    </lineage>
</organism>
<dbReference type="InterPro" id="IPR002913">
    <property type="entry name" value="START_lipid-bd_dom"/>
</dbReference>
<dbReference type="InterPro" id="IPR000799">
    <property type="entry name" value="StAR-like"/>
</dbReference>
<feature type="compositionally biased region" description="Polar residues" evidence="11">
    <location>
        <begin position="133"/>
        <end position="147"/>
    </location>
</feature>
<evidence type="ECO:0000256" key="8">
    <source>
        <dbReference type="ARBA" id="ARBA00023250"/>
    </source>
</evidence>
<dbReference type="InterPro" id="IPR037394">
    <property type="entry name" value="TBATA-like"/>
</dbReference>
<sequence length="478" mass="52881">MAVRGSRKRATMMKVVYTCLASGVILAEAAAILARGKRGSEKKKKGLNGRPVCMVFEILCQILQTDSLSTVQQWLLLAGQREKDLVMGMIKQAVDGADVSGHQQQNFQLLQAFHPGASPSVYGPPPWRKPPRTSVSKEMQPSSTNNPGHPFAPRDKRQLFAAALSATLLQGSIEKRRRRSAFCQIFPRCDGCSSTHTYLADQLHFTYEEREVELLQRERSEGDVICSKVIPGTGKVFRLEAVLDASVDELYDILFVRVLKHVGAETIVTHEISAETAGNLIGQRDFLCVRHSCKQKSRVYLGGTAIQLAALPPQPGFVRAEDGPTCIIIQALDEDMGKSHFTWLLNMDVKPHDIVLTSFSGLAAKVHCQSGFTPSTAGLHQTPPQTSHSDRHPGLMEPLMQQHPVITQRTGPGDGSTVTDRLLGTRRPFQRKWIRRLEETLGSRAGRRQSQQPFASMEDASWFIGINVTECHSNLKIS</sequence>
<evidence type="ECO:0000256" key="11">
    <source>
        <dbReference type="SAM" id="MobiDB-lite"/>
    </source>
</evidence>
<dbReference type="Proteomes" id="UP000314294">
    <property type="component" value="Unassembled WGS sequence"/>
</dbReference>
<comment type="subunit">
    <text evidence="3">May interact with TSPO.</text>
</comment>
<dbReference type="InterPro" id="IPR029866">
    <property type="entry name" value="StAR"/>
</dbReference>
<evidence type="ECO:0000259" key="12">
    <source>
        <dbReference type="PROSITE" id="PS50848"/>
    </source>
</evidence>
<dbReference type="SUPFAM" id="SSF55961">
    <property type="entry name" value="Bet v1-like"/>
    <property type="match status" value="1"/>
</dbReference>
<feature type="region of interest" description="Disordered" evidence="11">
    <location>
        <begin position="120"/>
        <end position="152"/>
    </location>
</feature>
<evidence type="ECO:0000256" key="10">
    <source>
        <dbReference type="ARBA" id="ARBA00034049"/>
    </source>
</evidence>
<evidence type="ECO:0000256" key="7">
    <source>
        <dbReference type="ARBA" id="ARBA00023128"/>
    </source>
</evidence>
<evidence type="ECO:0000313" key="13">
    <source>
        <dbReference type="EMBL" id="TNN83800.1"/>
    </source>
</evidence>
<dbReference type="GO" id="GO:0120020">
    <property type="term" value="F:cholesterol transfer activity"/>
    <property type="evidence" value="ECO:0007669"/>
    <property type="project" value="InterPro"/>
</dbReference>
<dbReference type="Gene3D" id="3.30.530.20">
    <property type="match status" value="1"/>
</dbReference>
<dbReference type="PANTHER" id="PTHR46489">
    <property type="entry name" value="STEROIDOGENIC ACUTE REGULATORY PROTEIN, MITOCHONDRIAL"/>
    <property type="match status" value="1"/>
</dbReference>
<evidence type="ECO:0000256" key="9">
    <source>
        <dbReference type="ARBA" id="ARBA00032620"/>
    </source>
</evidence>
<evidence type="ECO:0000256" key="5">
    <source>
        <dbReference type="ARBA" id="ARBA00023055"/>
    </source>
</evidence>
<dbReference type="GO" id="GO:0005739">
    <property type="term" value="C:mitochondrion"/>
    <property type="evidence" value="ECO:0007669"/>
    <property type="project" value="UniProtKB-SubCell"/>
</dbReference>
<dbReference type="PANTHER" id="PTHR46489:SF2">
    <property type="entry name" value="START DOMAIN-CONTAINING PROTEIN 1"/>
    <property type="match status" value="1"/>
</dbReference>
<evidence type="ECO:0000313" key="14">
    <source>
        <dbReference type="Proteomes" id="UP000314294"/>
    </source>
</evidence>
<dbReference type="UniPathway" id="UPA00296"/>
<keyword evidence="14" id="KW-1185">Reference proteome</keyword>
<dbReference type="AlphaFoldDB" id="A0A4Z2J0J4"/>
<keyword evidence="5" id="KW-0445">Lipid transport</keyword>
<keyword evidence="6" id="KW-0446">Lipid-binding</keyword>
<evidence type="ECO:0000256" key="1">
    <source>
        <dbReference type="ARBA" id="ARBA00004173"/>
    </source>
</evidence>
<dbReference type="EMBL" id="SRLO01000031">
    <property type="protein sequence ID" value="TNN83800.1"/>
    <property type="molecule type" value="Genomic_DNA"/>
</dbReference>
<dbReference type="GO" id="GO:0015485">
    <property type="term" value="F:cholesterol binding"/>
    <property type="evidence" value="ECO:0007669"/>
    <property type="project" value="InterPro"/>
</dbReference>
<proteinExistence type="predicted"/>
<accession>A0A4Z2J0J4</accession>
<protein>
    <recommendedName>
        <fullName evidence="9">START domain-containing protein 1</fullName>
    </recommendedName>
</protein>
<keyword evidence="8" id="KW-0755">Steroidogenesis</keyword>
<evidence type="ECO:0000256" key="4">
    <source>
        <dbReference type="ARBA" id="ARBA00022448"/>
    </source>
</evidence>
<name>A0A4Z2J0J4_9TELE</name>
<feature type="domain" description="START" evidence="12">
    <location>
        <begin position="248"/>
        <end position="355"/>
    </location>
</feature>
<gene>
    <name evidence="13" type="primary">star_1</name>
    <name evidence="13" type="ORF">EYF80_005976</name>
</gene>
<dbReference type="Pfam" id="PF15256">
    <property type="entry name" value="SPATIAL"/>
    <property type="match status" value="1"/>
</dbReference>
<evidence type="ECO:0000256" key="3">
    <source>
        <dbReference type="ARBA" id="ARBA00011279"/>
    </source>
</evidence>
<comment type="caution">
    <text evidence="13">The sequence shown here is derived from an EMBL/GenBank/DDBJ whole genome shotgun (WGS) entry which is preliminary data.</text>
</comment>
<comment type="catalytic activity">
    <reaction evidence="10">
        <text>cholesterol(in) = cholesterol(out)</text>
        <dbReference type="Rhea" id="RHEA:39747"/>
        <dbReference type="ChEBI" id="CHEBI:16113"/>
    </reaction>
</comment>
<dbReference type="GO" id="GO:0050810">
    <property type="term" value="P:regulation of steroid biosynthetic process"/>
    <property type="evidence" value="ECO:0007669"/>
    <property type="project" value="TreeGrafter"/>
</dbReference>
<comment type="subcellular location">
    <subcellularLocation>
        <location evidence="1">Mitochondrion</location>
    </subcellularLocation>
</comment>
<dbReference type="InterPro" id="IPR023393">
    <property type="entry name" value="START-like_dom_sf"/>
</dbReference>
<keyword evidence="7" id="KW-0496">Mitochondrion</keyword>
<dbReference type="GO" id="GO:0008203">
    <property type="term" value="P:cholesterol metabolic process"/>
    <property type="evidence" value="ECO:0007669"/>
    <property type="project" value="UniProtKB-UniPathway"/>
</dbReference>
<dbReference type="GO" id="GO:0032367">
    <property type="term" value="P:intracellular cholesterol transport"/>
    <property type="evidence" value="ECO:0007669"/>
    <property type="project" value="TreeGrafter"/>
</dbReference>
<evidence type="ECO:0000256" key="2">
    <source>
        <dbReference type="ARBA" id="ARBA00004731"/>
    </source>
</evidence>